<name>A0A9X4H085_9FIRM</name>
<feature type="binding site" evidence="7">
    <location>
        <position position="77"/>
    </location>
    <ligand>
        <name>S-adenosyl-L-methionine</name>
        <dbReference type="ChEBI" id="CHEBI:59789"/>
    </ligand>
</feature>
<dbReference type="GO" id="GO:0005737">
    <property type="term" value="C:cytoplasm"/>
    <property type="evidence" value="ECO:0007669"/>
    <property type="project" value="UniProtKB-SubCell"/>
</dbReference>
<gene>
    <name evidence="7 8" type="primary">rlmH</name>
    <name evidence="8" type="ORF">L7E55_01370</name>
</gene>
<protein>
    <recommendedName>
        <fullName evidence="7">Ribosomal RNA large subunit methyltransferase H</fullName>
        <ecNumber evidence="7">2.1.1.177</ecNumber>
    </recommendedName>
    <alternativeName>
        <fullName evidence="7">23S rRNA (pseudouridine1915-N3)-methyltransferase</fullName>
    </alternativeName>
    <alternativeName>
        <fullName evidence="7">23S rRNA m3Psi1915 methyltransferase</fullName>
    </alternativeName>
    <alternativeName>
        <fullName evidence="7">rRNA (pseudouridine-N3-)-methyltransferase RlmH</fullName>
    </alternativeName>
</protein>
<keyword evidence="9" id="KW-1185">Reference proteome</keyword>
<dbReference type="InterPro" id="IPR003742">
    <property type="entry name" value="RlmH-like"/>
</dbReference>
<keyword evidence="3 7" id="KW-0489">Methyltransferase</keyword>
<reference evidence="8" key="1">
    <citation type="submission" date="2022-02" db="EMBL/GenBank/DDBJ databases">
        <authorList>
            <person name="Leng L."/>
        </authorList>
    </citation>
    <scope>NUCLEOTIDE SEQUENCE</scope>
    <source>
        <strain evidence="8">JI</strain>
    </source>
</reference>
<evidence type="ECO:0000256" key="3">
    <source>
        <dbReference type="ARBA" id="ARBA00022603"/>
    </source>
</evidence>
<dbReference type="InterPro" id="IPR029026">
    <property type="entry name" value="tRNA_m1G_MTases_N"/>
</dbReference>
<evidence type="ECO:0000256" key="6">
    <source>
        <dbReference type="ARBA" id="ARBA00038303"/>
    </source>
</evidence>
<evidence type="ECO:0000256" key="7">
    <source>
        <dbReference type="HAMAP-Rule" id="MF_00658"/>
    </source>
</evidence>
<feature type="binding site" evidence="7">
    <location>
        <begin position="128"/>
        <end position="133"/>
    </location>
    <ligand>
        <name>S-adenosyl-L-methionine</name>
        <dbReference type="ChEBI" id="CHEBI:59789"/>
    </ligand>
</feature>
<feature type="binding site" evidence="7">
    <location>
        <position position="109"/>
    </location>
    <ligand>
        <name>S-adenosyl-L-methionine</name>
        <dbReference type="ChEBI" id="CHEBI:59789"/>
    </ligand>
</feature>
<dbReference type="PIRSF" id="PIRSF004505">
    <property type="entry name" value="MT_bac"/>
    <property type="match status" value="1"/>
</dbReference>
<proteinExistence type="inferred from homology"/>
<evidence type="ECO:0000256" key="4">
    <source>
        <dbReference type="ARBA" id="ARBA00022679"/>
    </source>
</evidence>
<dbReference type="EMBL" id="JAKOAV010000002">
    <property type="protein sequence ID" value="MDF9407020.1"/>
    <property type="molecule type" value="Genomic_DNA"/>
</dbReference>
<keyword evidence="2 7" id="KW-0698">rRNA processing</keyword>
<keyword evidence="4 7" id="KW-0808">Transferase</keyword>
<evidence type="ECO:0000313" key="9">
    <source>
        <dbReference type="Proteomes" id="UP001154312"/>
    </source>
</evidence>
<evidence type="ECO:0000256" key="1">
    <source>
        <dbReference type="ARBA" id="ARBA00022490"/>
    </source>
</evidence>
<keyword evidence="5 7" id="KW-0949">S-adenosyl-L-methionine</keyword>
<keyword evidence="1 7" id="KW-0963">Cytoplasm</keyword>
<dbReference type="PANTHER" id="PTHR33603">
    <property type="entry name" value="METHYLTRANSFERASE"/>
    <property type="match status" value="1"/>
</dbReference>
<comment type="subunit">
    <text evidence="7">Homodimer.</text>
</comment>
<sequence length="160" mass="18253">MRHIAILTVGRLKEQYLTAGVGEYLKRLTPYAKVELSQVEDESFPDNPSTAERQKVREKEGMRLLNRLRPGTFLVALDEKGVSRSSEEMAGLLNELALAGRNDLTFVIGGSLGLSPNIIQRSDLLLSFSKLTFPHQLFRLILLEQLYRWFKISRGEPYHH</sequence>
<evidence type="ECO:0000313" key="8">
    <source>
        <dbReference type="EMBL" id="MDF9407020.1"/>
    </source>
</evidence>
<comment type="caution">
    <text evidence="8">The sequence shown here is derived from an EMBL/GenBank/DDBJ whole genome shotgun (WGS) entry which is preliminary data.</text>
</comment>
<dbReference type="PANTHER" id="PTHR33603:SF1">
    <property type="entry name" value="RIBOSOMAL RNA LARGE SUBUNIT METHYLTRANSFERASE H"/>
    <property type="match status" value="1"/>
</dbReference>
<comment type="function">
    <text evidence="7">Specifically methylates the pseudouridine at position 1915 (m3Psi1915) in 23S rRNA.</text>
</comment>
<comment type="similarity">
    <text evidence="6 7">Belongs to the RNA methyltransferase RlmH family.</text>
</comment>
<dbReference type="NCBIfam" id="NF000985">
    <property type="entry name" value="PRK00103.1-3"/>
    <property type="match status" value="1"/>
</dbReference>
<dbReference type="Proteomes" id="UP001154312">
    <property type="component" value="Unassembled WGS sequence"/>
</dbReference>
<dbReference type="GO" id="GO:0070038">
    <property type="term" value="F:rRNA (pseudouridine-N3-)-methyltransferase activity"/>
    <property type="evidence" value="ECO:0007669"/>
    <property type="project" value="UniProtKB-UniRule"/>
</dbReference>
<dbReference type="SUPFAM" id="SSF75217">
    <property type="entry name" value="alpha/beta knot"/>
    <property type="match status" value="1"/>
</dbReference>
<dbReference type="AlphaFoldDB" id="A0A9X4H085"/>
<evidence type="ECO:0000256" key="2">
    <source>
        <dbReference type="ARBA" id="ARBA00022552"/>
    </source>
</evidence>
<comment type="catalytic activity">
    <reaction evidence="7">
        <text>pseudouridine(1915) in 23S rRNA + S-adenosyl-L-methionine = N(3)-methylpseudouridine(1915) in 23S rRNA + S-adenosyl-L-homocysteine + H(+)</text>
        <dbReference type="Rhea" id="RHEA:42752"/>
        <dbReference type="Rhea" id="RHEA-COMP:10221"/>
        <dbReference type="Rhea" id="RHEA-COMP:10222"/>
        <dbReference type="ChEBI" id="CHEBI:15378"/>
        <dbReference type="ChEBI" id="CHEBI:57856"/>
        <dbReference type="ChEBI" id="CHEBI:59789"/>
        <dbReference type="ChEBI" id="CHEBI:65314"/>
        <dbReference type="ChEBI" id="CHEBI:74486"/>
        <dbReference type="EC" id="2.1.1.177"/>
    </reaction>
</comment>
<dbReference type="EC" id="2.1.1.177" evidence="7"/>
<accession>A0A9X4H085</accession>
<evidence type="ECO:0000256" key="5">
    <source>
        <dbReference type="ARBA" id="ARBA00022691"/>
    </source>
</evidence>
<organism evidence="8 9">
    <name type="scientific">Pelotomaculum isophthalicicum JI</name>
    <dbReference type="NCBI Taxonomy" id="947010"/>
    <lineage>
        <taxon>Bacteria</taxon>
        <taxon>Bacillati</taxon>
        <taxon>Bacillota</taxon>
        <taxon>Clostridia</taxon>
        <taxon>Eubacteriales</taxon>
        <taxon>Desulfotomaculaceae</taxon>
        <taxon>Pelotomaculum</taxon>
    </lineage>
</organism>
<dbReference type="HAMAP" id="MF_00658">
    <property type="entry name" value="23SrRNA_methyltr_H"/>
    <property type="match status" value="1"/>
</dbReference>
<comment type="subcellular location">
    <subcellularLocation>
        <location evidence="7">Cytoplasm</location>
    </subcellularLocation>
</comment>
<dbReference type="Gene3D" id="3.40.1280.10">
    <property type="match status" value="1"/>
</dbReference>
<dbReference type="InterPro" id="IPR029028">
    <property type="entry name" value="Alpha/beta_knot_MTases"/>
</dbReference>
<dbReference type="CDD" id="cd18081">
    <property type="entry name" value="RlmH-like"/>
    <property type="match status" value="1"/>
</dbReference>
<dbReference type="Pfam" id="PF02590">
    <property type="entry name" value="SPOUT_MTase"/>
    <property type="match status" value="1"/>
</dbReference>
<dbReference type="RefSeq" id="WP_277442182.1">
    <property type="nucleotide sequence ID" value="NZ_JAKOAV010000002.1"/>
</dbReference>